<proteinExistence type="predicted"/>
<dbReference type="NCBIfam" id="TIGR00475">
    <property type="entry name" value="selB"/>
    <property type="match status" value="1"/>
</dbReference>
<evidence type="ECO:0000256" key="7">
    <source>
        <dbReference type="ARBA" id="ARBA00025526"/>
    </source>
</evidence>
<evidence type="ECO:0000256" key="4">
    <source>
        <dbReference type="ARBA" id="ARBA00022741"/>
    </source>
</evidence>
<dbReference type="InterPro" id="IPR009001">
    <property type="entry name" value="Transl_elong_EF1A/Init_IF2_C"/>
</dbReference>
<dbReference type="CDD" id="cd03696">
    <property type="entry name" value="SelB_II"/>
    <property type="match status" value="1"/>
</dbReference>
<dbReference type="SUPFAM" id="SSF50447">
    <property type="entry name" value="Translation proteins"/>
    <property type="match status" value="1"/>
</dbReference>
<dbReference type="InterPro" id="IPR004161">
    <property type="entry name" value="EFTu-like_2"/>
</dbReference>
<dbReference type="AlphaFoldDB" id="A0A0C1U7P3"/>
<dbReference type="Pfam" id="PF25461">
    <property type="entry name" value="Beta-barrel_SelB"/>
    <property type="match status" value="1"/>
</dbReference>
<dbReference type="GO" id="GO:0003924">
    <property type="term" value="F:GTPase activity"/>
    <property type="evidence" value="ECO:0007669"/>
    <property type="project" value="InterPro"/>
</dbReference>
<dbReference type="InterPro" id="IPR027417">
    <property type="entry name" value="P-loop_NTPase"/>
</dbReference>
<dbReference type="SUPFAM" id="SSF50465">
    <property type="entry name" value="EF-Tu/eEF-1alpha/eIF2-gamma C-terminal domain"/>
    <property type="match status" value="1"/>
</dbReference>
<dbReference type="GO" id="GO:0005829">
    <property type="term" value="C:cytosol"/>
    <property type="evidence" value="ECO:0007669"/>
    <property type="project" value="TreeGrafter"/>
</dbReference>
<dbReference type="RefSeq" id="WP_039647347.1">
    <property type="nucleotide sequence ID" value="NZ_JXBL01000001.1"/>
</dbReference>
<keyword evidence="11" id="KW-1185">Reference proteome</keyword>
<dbReference type="InterPro" id="IPR005225">
    <property type="entry name" value="Small_GTP-bd"/>
</dbReference>
<dbReference type="Pfam" id="PF09107">
    <property type="entry name" value="WHD_3rd_SelB"/>
    <property type="match status" value="1"/>
</dbReference>
<dbReference type="CDD" id="cd04171">
    <property type="entry name" value="SelB"/>
    <property type="match status" value="1"/>
</dbReference>
<dbReference type="SUPFAM" id="SSF52540">
    <property type="entry name" value="P-loop containing nucleoside triphosphate hydrolases"/>
    <property type="match status" value="1"/>
</dbReference>
<accession>A0A0C1U7P3</accession>
<dbReference type="Gene3D" id="2.40.30.10">
    <property type="entry name" value="Translation factors"/>
    <property type="match status" value="1"/>
</dbReference>
<dbReference type="Pfam" id="PF09106">
    <property type="entry name" value="WHD_2nd_SelB"/>
    <property type="match status" value="1"/>
</dbReference>
<dbReference type="InterPro" id="IPR057335">
    <property type="entry name" value="Beta-barrel_SelB"/>
</dbReference>
<dbReference type="InterPro" id="IPR036388">
    <property type="entry name" value="WH-like_DNA-bd_sf"/>
</dbReference>
<dbReference type="InterPro" id="IPR004535">
    <property type="entry name" value="Transl_elong_SelB"/>
</dbReference>
<dbReference type="InterPro" id="IPR031157">
    <property type="entry name" value="G_TR_CS"/>
</dbReference>
<dbReference type="InterPro" id="IPR050055">
    <property type="entry name" value="EF-Tu_GTPase"/>
</dbReference>
<dbReference type="PANTHER" id="PTHR43721:SF22">
    <property type="entry name" value="ELONGATION FACTOR TU, MITOCHONDRIAL"/>
    <property type="match status" value="1"/>
</dbReference>
<dbReference type="PROSITE" id="PS51722">
    <property type="entry name" value="G_TR_2"/>
    <property type="match status" value="1"/>
</dbReference>
<evidence type="ECO:0000256" key="6">
    <source>
        <dbReference type="ARBA" id="ARBA00023134"/>
    </source>
</evidence>
<comment type="function">
    <text evidence="7">Translation factor necessary for the incorporation of selenocysteine into proteins. It probably replaces EF-Tu for the insertion of selenocysteine directed by the UGA codon. SelB binds GTP and GDP.</text>
</comment>
<dbReference type="Gene3D" id="1.10.10.2770">
    <property type="match status" value="1"/>
</dbReference>
<dbReference type="InterPro" id="IPR000795">
    <property type="entry name" value="T_Tr_GTP-bd_dom"/>
</dbReference>
<keyword evidence="10" id="KW-0251">Elongation factor</keyword>
<dbReference type="Pfam" id="PF00009">
    <property type="entry name" value="GTP_EFTU"/>
    <property type="match status" value="1"/>
</dbReference>
<sequence>MKHLILGTAGHIDHGKTSLVRALTGINTDRLPEEKSRGITIELGFAHLELPGGLQFGIVDVPGHERFVRTMVAGVGGMDMVMLVIAADEGVMPQTREHLEICQLLGVKRGLVVLTKSDMVEPDWLDLVVEEVRDYLVGSFLEEAPIVPASSRTGAGIEAVKAELARLAVQVDEKKTEGPFRLPVDRVFTVTGFGTVVTGTLLSGTISVGDEVELLPSGLPARVRGVQTHGRRGDAASAGQRVAVNLQGVEHTEVERGDIVVPRGVYRTTRAVDARLDYLPSAPRELRHRSTLRLHSATYEVPAQVILLDRDALIPGDSAYIQLRLRHPVLLLPGDPFVLRSYSPQATLGGGRVLDPMPPRRRRRSDEALALLQALGEHSEPDTVRLLVSGSLLTGICFEDIVVRGGLSARRTEAVMAALLSTGEVVQMVREPRLFLSRASFASLKGLLLSEVEGYLRDNPLREGLGKEELKTRLPRRSDPRFFTPLLASLEKEGKIVVDRDLVKLPGRKGTVTVDQADFQVRVEKALQRGGYEPPTIKEMCDSLHCVEKMLLEHLNILAREGRAVKVKSDIFYAPEPVADIREKLMAYLRDKGEIMPPEFRELTGLSRKFMIPLLEFFDQEKMTIRVGDKRILRRG</sequence>
<comment type="caution">
    <text evidence="10">The sequence shown here is derived from an EMBL/GenBank/DDBJ whole genome shotgun (WGS) entry which is preliminary data.</text>
</comment>
<dbReference type="Gene3D" id="3.40.50.300">
    <property type="entry name" value="P-loop containing nucleotide triphosphate hydrolases"/>
    <property type="match status" value="1"/>
</dbReference>
<evidence type="ECO:0000313" key="11">
    <source>
        <dbReference type="Proteomes" id="UP000031433"/>
    </source>
</evidence>
<keyword evidence="3" id="KW-0963">Cytoplasm</keyword>
<dbReference type="GO" id="GO:0003746">
    <property type="term" value="F:translation elongation factor activity"/>
    <property type="evidence" value="ECO:0007669"/>
    <property type="project" value="UniProtKB-KW"/>
</dbReference>
<dbReference type="InterPro" id="IPR036390">
    <property type="entry name" value="WH_DNA-bd_sf"/>
</dbReference>
<dbReference type="InterPro" id="IPR009000">
    <property type="entry name" value="Transl_B-barrel_sf"/>
</dbReference>
<dbReference type="GO" id="GO:0005525">
    <property type="term" value="F:GTP binding"/>
    <property type="evidence" value="ECO:0007669"/>
    <property type="project" value="UniProtKB-KW"/>
</dbReference>
<dbReference type="CDD" id="cd15491">
    <property type="entry name" value="selB_III"/>
    <property type="match status" value="1"/>
</dbReference>
<gene>
    <name evidence="10" type="ORF">SE37_14020</name>
</gene>
<evidence type="ECO:0000256" key="3">
    <source>
        <dbReference type="ARBA" id="ARBA00022490"/>
    </source>
</evidence>
<dbReference type="PROSITE" id="PS00301">
    <property type="entry name" value="G_TR_1"/>
    <property type="match status" value="1"/>
</dbReference>
<dbReference type="NCBIfam" id="TIGR00231">
    <property type="entry name" value="small_GTP"/>
    <property type="match status" value="1"/>
</dbReference>
<dbReference type="PRINTS" id="PR00315">
    <property type="entry name" value="ELONGATNFCT"/>
</dbReference>
<dbReference type="SUPFAM" id="SSF46785">
    <property type="entry name" value="Winged helix' DNA-binding domain"/>
    <property type="match status" value="3"/>
</dbReference>
<evidence type="ECO:0000259" key="9">
    <source>
        <dbReference type="PROSITE" id="PS51722"/>
    </source>
</evidence>
<protein>
    <recommendedName>
        <fullName evidence="2">Selenocysteine-specific elongation factor</fullName>
    </recommendedName>
    <alternativeName>
        <fullName evidence="8">SelB translation factor</fullName>
    </alternativeName>
</protein>
<dbReference type="GO" id="GO:0003723">
    <property type="term" value="F:RNA binding"/>
    <property type="evidence" value="ECO:0007669"/>
    <property type="project" value="InterPro"/>
</dbReference>
<reference evidence="10 11" key="1">
    <citation type="submission" date="2015-01" db="EMBL/GenBank/DDBJ databases">
        <title>Genome sequence of the anaerobic bacterium Geobacter soli GSS01, a dissimilatory Fe(III) reducer from soil.</title>
        <authorList>
            <person name="Yang G."/>
            <person name="Zhou S."/>
        </authorList>
    </citation>
    <scope>NUCLEOTIDE SEQUENCE [LARGE SCALE GENOMIC DNA]</scope>
    <source>
        <strain evidence="10 11">GSS01</strain>
    </source>
</reference>
<dbReference type="GO" id="GO:0001514">
    <property type="term" value="P:selenocysteine incorporation"/>
    <property type="evidence" value="ECO:0007669"/>
    <property type="project" value="InterPro"/>
</dbReference>
<comment type="subcellular location">
    <subcellularLocation>
        <location evidence="1">Cytoplasm</location>
    </subcellularLocation>
</comment>
<dbReference type="EMBL" id="JXBL01000001">
    <property type="protein sequence ID" value="KIE43665.1"/>
    <property type="molecule type" value="Genomic_DNA"/>
</dbReference>
<dbReference type="FunFam" id="3.40.50.300:FF:001064">
    <property type="entry name" value="Selenocysteine-specific translation elongation factor"/>
    <property type="match status" value="1"/>
</dbReference>
<dbReference type="PANTHER" id="PTHR43721">
    <property type="entry name" value="ELONGATION FACTOR TU-RELATED"/>
    <property type="match status" value="1"/>
</dbReference>
<dbReference type="Gene3D" id="1.10.10.10">
    <property type="entry name" value="Winged helix-like DNA-binding domain superfamily/Winged helix DNA-binding domain"/>
    <property type="match status" value="1"/>
</dbReference>
<organism evidence="10 11">
    <name type="scientific">Geobacter soli</name>
    <dbReference type="NCBI Taxonomy" id="1510391"/>
    <lineage>
        <taxon>Bacteria</taxon>
        <taxon>Pseudomonadati</taxon>
        <taxon>Thermodesulfobacteriota</taxon>
        <taxon>Desulfuromonadia</taxon>
        <taxon>Geobacterales</taxon>
        <taxon>Geobacteraceae</taxon>
        <taxon>Geobacter</taxon>
    </lineage>
</organism>
<feature type="domain" description="Tr-type G" evidence="9">
    <location>
        <begin position="1"/>
        <end position="173"/>
    </location>
</feature>
<keyword evidence="4" id="KW-0547">Nucleotide-binding</keyword>
<dbReference type="Proteomes" id="UP000031433">
    <property type="component" value="Unassembled WGS sequence"/>
</dbReference>
<evidence type="ECO:0000313" key="10">
    <source>
        <dbReference type="EMBL" id="KIE43665.1"/>
    </source>
</evidence>
<dbReference type="Pfam" id="PF03144">
    <property type="entry name" value="GTP_EFTU_D2"/>
    <property type="match status" value="1"/>
</dbReference>
<dbReference type="FunFam" id="2.40.30.10:FF:000224">
    <property type="entry name" value="Selenocysteine-specific translation elongation factor"/>
    <property type="match status" value="1"/>
</dbReference>
<evidence type="ECO:0000256" key="2">
    <source>
        <dbReference type="ARBA" id="ARBA00015953"/>
    </source>
</evidence>
<name>A0A0C1U7P3_9BACT</name>
<evidence type="ECO:0000256" key="1">
    <source>
        <dbReference type="ARBA" id="ARBA00004496"/>
    </source>
</evidence>
<evidence type="ECO:0000256" key="5">
    <source>
        <dbReference type="ARBA" id="ARBA00022917"/>
    </source>
</evidence>
<keyword evidence="6" id="KW-0342">GTP-binding</keyword>
<keyword evidence="5" id="KW-0648">Protein biosynthesis</keyword>
<dbReference type="InterPro" id="IPR015190">
    <property type="entry name" value="Elong_fac_SelB-wing-hlx_typ-2"/>
</dbReference>
<dbReference type="InterPro" id="IPR015191">
    <property type="entry name" value="SelB_WHD4"/>
</dbReference>
<evidence type="ECO:0000256" key="8">
    <source>
        <dbReference type="ARBA" id="ARBA00031615"/>
    </source>
</evidence>